<dbReference type="EMBL" id="LSMT01000863">
    <property type="protein sequence ID" value="PFX13966.1"/>
    <property type="molecule type" value="Genomic_DNA"/>
</dbReference>
<dbReference type="Proteomes" id="UP000225706">
    <property type="component" value="Unassembled WGS sequence"/>
</dbReference>
<accession>A0A2B4R9Y8</accession>
<dbReference type="OrthoDB" id="5981508at2759"/>
<sequence length="581" mass="65521">MEPSSVSDEETTGNGQAETVSAQIASTHISTSPQLETVSPRIKLPKLELKKFDGDVTKWCTLWDTLEASIHNSTGLATIDKFHYLISLLEKVTREYIAGLSVTAANYEEAIVIFRERFGNKQMIINKHLEGLLNMAPITSNHYLKGLRGIYDLVEVHTSQAIINKTGAVGGGRKIRTVFESVSQRSYIVNHLKRELNLQVHHQKTMLIKTFGSKEEKLQNCDIAHFSIKLLDGKDTQMSAYSVPIICEPLSGQTVDLAKIMYDFLSDLHLADYSSEAGPAEVDTLIGSDQRWQLVTGRIRRGNSCPMAVHTRLVWVLSGPVEDPAHDSGPSVNLVSSTHVLRFRTNREAFIGDIEKAFPNVSVAENDRDVLRFLCVEDVKKKSPEVVVLRFARVIFGVSSSPFLLNAMVKHYMEIYEEDDPELAKAFLRSIYVNDLSMGGDTDEKAYQMYIKPKLRLRESGFNLRKFLTNSADSRNRIEENENRLHYGHPTPPINKGGTANEENLKVTALNDDTRKLFFEDEQSYTKGTLEGVQDDDKSVKKTLAVHWNFVEDQFKFDIISIAKESIPTQKEHCLYCCEIL</sequence>
<gene>
    <name evidence="1" type="ORF">AWC38_SpisGene21920</name>
</gene>
<organism evidence="1 2">
    <name type="scientific">Stylophora pistillata</name>
    <name type="common">Smooth cauliflower coral</name>
    <dbReference type="NCBI Taxonomy" id="50429"/>
    <lineage>
        <taxon>Eukaryota</taxon>
        <taxon>Metazoa</taxon>
        <taxon>Cnidaria</taxon>
        <taxon>Anthozoa</taxon>
        <taxon>Hexacorallia</taxon>
        <taxon>Scleractinia</taxon>
        <taxon>Astrocoeniina</taxon>
        <taxon>Pocilloporidae</taxon>
        <taxon>Stylophora</taxon>
    </lineage>
</organism>
<evidence type="ECO:0000313" key="2">
    <source>
        <dbReference type="Proteomes" id="UP000225706"/>
    </source>
</evidence>
<evidence type="ECO:0000313" key="1">
    <source>
        <dbReference type="EMBL" id="PFX13966.1"/>
    </source>
</evidence>
<dbReference type="PANTHER" id="PTHR47331">
    <property type="entry name" value="PHD-TYPE DOMAIN-CONTAINING PROTEIN"/>
    <property type="match status" value="1"/>
</dbReference>
<name>A0A2B4R9Y8_STYPI</name>
<dbReference type="InterPro" id="IPR043502">
    <property type="entry name" value="DNA/RNA_pol_sf"/>
</dbReference>
<dbReference type="SUPFAM" id="SSF56672">
    <property type="entry name" value="DNA/RNA polymerases"/>
    <property type="match status" value="1"/>
</dbReference>
<protein>
    <submittedName>
        <fullName evidence="1">Uncharacterized protein</fullName>
    </submittedName>
</protein>
<dbReference type="InterPro" id="IPR005312">
    <property type="entry name" value="DUF1759"/>
</dbReference>
<dbReference type="Pfam" id="PF03564">
    <property type="entry name" value="DUF1759"/>
    <property type="match status" value="1"/>
</dbReference>
<proteinExistence type="predicted"/>
<keyword evidence="2" id="KW-1185">Reference proteome</keyword>
<dbReference type="AlphaFoldDB" id="A0A2B4R9Y8"/>
<comment type="caution">
    <text evidence="1">The sequence shown here is derived from an EMBL/GenBank/DDBJ whole genome shotgun (WGS) entry which is preliminary data.</text>
</comment>
<reference evidence="2" key="1">
    <citation type="journal article" date="2017" name="bioRxiv">
        <title>Comparative analysis of the genomes of Stylophora pistillata and Acropora digitifera provides evidence for extensive differences between species of corals.</title>
        <authorList>
            <person name="Voolstra C.R."/>
            <person name="Li Y."/>
            <person name="Liew Y.J."/>
            <person name="Baumgarten S."/>
            <person name="Zoccola D."/>
            <person name="Flot J.-F."/>
            <person name="Tambutte S."/>
            <person name="Allemand D."/>
            <person name="Aranda M."/>
        </authorList>
    </citation>
    <scope>NUCLEOTIDE SEQUENCE [LARGE SCALE GENOMIC DNA]</scope>
</reference>